<dbReference type="GO" id="GO:0005743">
    <property type="term" value="C:mitochondrial inner membrane"/>
    <property type="evidence" value="ECO:0007669"/>
    <property type="project" value="UniProtKB-SubCell"/>
</dbReference>
<evidence type="ECO:0000256" key="12">
    <source>
        <dbReference type="SAM" id="MobiDB-lite"/>
    </source>
</evidence>
<dbReference type="GO" id="GO:0015031">
    <property type="term" value="P:protein transport"/>
    <property type="evidence" value="ECO:0007669"/>
    <property type="project" value="UniProtKB-KW"/>
</dbReference>
<dbReference type="Proteomes" id="UP000772434">
    <property type="component" value="Unassembled WGS sequence"/>
</dbReference>
<feature type="compositionally biased region" description="Low complexity" evidence="12">
    <location>
        <begin position="417"/>
        <end position="432"/>
    </location>
</feature>
<comment type="similarity">
    <text evidence="2">Belongs to the TIM54 family.</text>
</comment>
<comment type="caution">
    <text evidence="13">The sequence shown here is derived from an EMBL/GenBank/DDBJ whole genome shotgun (WGS) entry which is preliminary data.</text>
</comment>
<keyword evidence="9" id="KW-0811">Translocation</keyword>
<evidence type="ECO:0000256" key="9">
    <source>
        <dbReference type="ARBA" id="ARBA00023010"/>
    </source>
</evidence>
<evidence type="ECO:0000256" key="5">
    <source>
        <dbReference type="ARBA" id="ARBA00022692"/>
    </source>
</evidence>
<name>A0A9P5PKC9_9AGAR</name>
<evidence type="ECO:0000256" key="2">
    <source>
        <dbReference type="ARBA" id="ARBA00006355"/>
    </source>
</evidence>
<evidence type="ECO:0000313" key="14">
    <source>
        <dbReference type="Proteomes" id="UP000772434"/>
    </source>
</evidence>
<dbReference type="AlphaFoldDB" id="A0A9P5PKC9"/>
<protein>
    <recommendedName>
        <fullName evidence="3">Mitochondrial import inner membrane translocase subunit TIM54</fullName>
    </recommendedName>
</protein>
<evidence type="ECO:0000256" key="1">
    <source>
        <dbReference type="ARBA" id="ARBA00004434"/>
    </source>
</evidence>
<keyword evidence="7" id="KW-0653">Protein transport</keyword>
<evidence type="ECO:0000256" key="3">
    <source>
        <dbReference type="ARBA" id="ARBA00020796"/>
    </source>
</evidence>
<feature type="region of interest" description="Disordered" evidence="12">
    <location>
        <begin position="1"/>
        <end position="22"/>
    </location>
</feature>
<dbReference type="InterPro" id="IPR021056">
    <property type="entry name" value="Mt_import_IM_translocase_Tim54"/>
</dbReference>
<keyword evidence="8" id="KW-1133">Transmembrane helix</keyword>
<keyword evidence="4" id="KW-0813">Transport</keyword>
<keyword evidence="5" id="KW-0812">Transmembrane</keyword>
<comment type="subcellular location">
    <subcellularLocation>
        <location evidence="1">Mitochondrion inner membrane</location>
        <topology evidence="1">Single-pass membrane protein</topology>
    </subcellularLocation>
</comment>
<evidence type="ECO:0000256" key="11">
    <source>
        <dbReference type="ARBA" id="ARBA00023136"/>
    </source>
</evidence>
<dbReference type="EMBL" id="JADNRY010000076">
    <property type="protein sequence ID" value="KAF9067191.1"/>
    <property type="molecule type" value="Genomic_DNA"/>
</dbReference>
<sequence>MSSTDSKTPASPPNPSLPPKVKPKSGFVAALEYTGIPPSLLKRPRLPSRNWLIFLSVTSSIIGAYVYDRRQCRKLREDYIERVKTLGEEYAWNNSTTQDAHLAWPRKLTVYGARWPGDEDYDQTMRYFRRFIKPIFVAAAIDYDMVSGKKHGDIASRVADEIKAKRFTAGKDSLDHPQANMPAQYHAPSTSEREALELAGGTVIIGRATLKEYLAGVVRGWTEPYELKGRINWGDEAREETVRNRLDDSIFDETEASPSSLIPAPAPLLPPSTVSIPALPPVLLVPFTDYLGFTQIPYMIFDFFYRRRHVRDGGEAAIRAVWGATREFTGPSNSLSKSEDSALTFLAPPPPQGGDLDFALSAESYFRSYLFSPLDSPNPKSPVETVKKAREKYYTELPARLWVAREFSRRGFDEDSPPSYSDSESTSSSPDPEFQKACKKAWDAAKSTYSSDPSKIPPSEVELRLERFEKEKKWLRDEEGWEIVRPERGVTWDARLDGVLRVFVDSDAKSVR</sequence>
<keyword evidence="11" id="KW-0472">Membrane</keyword>
<reference evidence="13" key="1">
    <citation type="submission" date="2020-11" db="EMBL/GenBank/DDBJ databases">
        <authorList>
            <consortium name="DOE Joint Genome Institute"/>
            <person name="Ahrendt S."/>
            <person name="Riley R."/>
            <person name="Andreopoulos W."/>
            <person name="Labutti K."/>
            <person name="Pangilinan J."/>
            <person name="Ruiz-Duenas F.J."/>
            <person name="Barrasa J.M."/>
            <person name="Sanchez-Garcia M."/>
            <person name="Camarero S."/>
            <person name="Miyauchi S."/>
            <person name="Serrano A."/>
            <person name="Linde D."/>
            <person name="Babiker R."/>
            <person name="Drula E."/>
            <person name="Ayuso-Fernandez I."/>
            <person name="Pacheco R."/>
            <person name="Padilla G."/>
            <person name="Ferreira P."/>
            <person name="Barriuso J."/>
            <person name="Kellner H."/>
            <person name="Castanera R."/>
            <person name="Alfaro M."/>
            <person name="Ramirez L."/>
            <person name="Pisabarro A.G."/>
            <person name="Kuo A."/>
            <person name="Tritt A."/>
            <person name="Lipzen A."/>
            <person name="He G."/>
            <person name="Yan M."/>
            <person name="Ng V."/>
            <person name="Cullen D."/>
            <person name="Martin F."/>
            <person name="Rosso M.-N."/>
            <person name="Henrissat B."/>
            <person name="Hibbett D."/>
            <person name="Martinez A.T."/>
            <person name="Grigoriev I.V."/>
        </authorList>
    </citation>
    <scope>NUCLEOTIDE SEQUENCE</scope>
    <source>
        <strain evidence="13">AH 40177</strain>
    </source>
</reference>
<evidence type="ECO:0000313" key="13">
    <source>
        <dbReference type="EMBL" id="KAF9067191.1"/>
    </source>
</evidence>
<evidence type="ECO:0000256" key="7">
    <source>
        <dbReference type="ARBA" id="ARBA00022927"/>
    </source>
</evidence>
<evidence type="ECO:0000256" key="8">
    <source>
        <dbReference type="ARBA" id="ARBA00022989"/>
    </source>
</evidence>
<accession>A0A9P5PKC9</accession>
<keyword evidence="6" id="KW-0999">Mitochondrion inner membrane</keyword>
<dbReference type="Pfam" id="PF11711">
    <property type="entry name" value="Tim54"/>
    <property type="match status" value="1"/>
</dbReference>
<proteinExistence type="inferred from homology"/>
<feature type="compositionally biased region" description="Pro residues" evidence="12">
    <location>
        <begin position="10"/>
        <end position="20"/>
    </location>
</feature>
<evidence type="ECO:0000256" key="10">
    <source>
        <dbReference type="ARBA" id="ARBA00023128"/>
    </source>
</evidence>
<evidence type="ECO:0000256" key="4">
    <source>
        <dbReference type="ARBA" id="ARBA00022448"/>
    </source>
</evidence>
<feature type="region of interest" description="Disordered" evidence="12">
    <location>
        <begin position="411"/>
        <end position="437"/>
    </location>
</feature>
<evidence type="ECO:0000256" key="6">
    <source>
        <dbReference type="ARBA" id="ARBA00022792"/>
    </source>
</evidence>
<keyword evidence="10" id="KW-0496">Mitochondrion</keyword>
<organism evidence="13 14">
    <name type="scientific">Rhodocollybia butyracea</name>
    <dbReference type="NCBI Taxonomy" id="206335"/>
    <lineage>
        <taxon>Eukaryota</taxon>
        <taxon>Fungi</taxon>
        <taxon>Dikarya</taxon>
        <taxon>Basidiomycota</taxon>
        <taxon>Agaricomycotina</taxon>
        <taxon>Agaricomycetes</taxon>
        <taxon>Agaricomycetidae</taxon>
        <taxon>Agaricales</taxon>
        <taxon>Marasmiineae</taxon>
        <taxon>Omphalotaceae</taxon>
        <taxon>Rhodocollybia</taxon>
    </lineage>
</organism>
<keyword evidence="14" id="KW-1185">Reference proteome</keyword>
<dbReference type="OrthoDB" id="5598305at2759"/>
<gene>
    <name evidence="13" type="ORF">BDP27DRAFT_1423071</name>
</gene>